<keyword evidence="6" id="KW-0663">Pyridoxal phosphate</keyword>
<comment type="catalytic activity">
    <reaction evidence="7">
        <text>L-aspartate + 2-oxoglutarate = oxaloacetate + L-glutamate</text>
        <dbReference type="Rhea" id="RHEA:21824"/>
        <dbReference type="ChEBI" id="CHEBI:16452"/>
        <dbReference type="ChEBI" id="CHEBI:16810"/>
        <dbReference type="ChEBI" id="CHEBI:29985"/>
        <dbReference type="ChEBI" id="CHEBI:29991"/>
        <dbReference type="EC" id="2.6.1.1"/>
    </reaction>
</comment>
<accession>A0A3S8V2R6</accession>
<dbReference type="GO" id="GO:0004069">
    <property type="term" value="F:L-aspartate:2-oxoglutarate aminotransferase activity"/>
    <property type="evidence" value="ECO:0007669"/>
    <property type="project" value="UniProtKB-EC"/>
</dbReference>
<name>A0A3S8V2R6_9APIC</name>
<dbReference type="Gene3D" id="3.90.1150.10">
    <property type="entry name" value="Aspartate Aminotransferase, domain 1"/>
    <property type="match status" value="1"/>
</dbReference>
<dbReference type="PANTHER" id="PTHR11879">
    <property type="entry name" value="ASPARTATE AMINOTRANSFERASE"/>
    <property type="match status" value="1"/>
</dbReference>
<dbReference type="GO" id="GO:0030170">
    <property type="term" value="F:pyridoxal phosphate binding"/>
    <property type="evidence" value="ECO:0007669"/>
    <property type="project" value="InterPro"/>
</dbReference>
<comment type="cofactor">
    <cofactor evidence="1">
        <name>pyridoxal 5'-phosphate</name>
        <dbReference type="ChEBI" id="CHEBI:597326"/>
    </cofactor>
</comment>
<dbReference type="SUPFAM" id="SSF53383">
    <property type="entry name" value="PLP-dependent transferases"/>
    <property type="match status" value="1"/>
</dbReference>
<dbReference type="InterPro" id="IPR004839">
    <property type="entry name" value="Aminotransferase_I/II_large"/>
</dbReference>
<dbReference type="OrthoDB" id="6752799at2759"/>
<keyword evidence="4 7" id="KW-0032">Aminotransferase</keyword>
<keyword evidence="5 7" id="KW-0808">Transferase</keyword>
<dbReference type="CDD" id="cd00609">
    <property type="entry name" value="AAT_like"/>
    <property type="match status" value="1"/>
</dbReference>
<protein>
    <recommendedName>
        <fullName evidence="7">Aspartate aminotransferase</fullName>
        <ecNumber evidence="7">2.6.1.1</ecNumber>
    </recommendedName>
</protein>
<dbReference type="Pfam" id="PF00155">
    <property type="entry name" value="Aminotran_1_2"/>
    <property type="match status" value="1"/>
</dbReference>
<evidence type="ECO:0000256" key="2">
    <source>
        <dbReference type="ARBA" id="ARBA00007441"/>
    </source>
</evidence>
<dbReference type="Gene3D" id="3.40.640.10">
    <property type="entry name" value="Type I PLP-dependent aspartate aminotransferase-like (Major domain)"/>
    <property type="match status" value="1"/>
</dbReference>
<evidence type="ECO:0000256" key="3">
    <source>
        <dbReference type="ARBA" id="ARBA00011738"/>
    </source>
</evidence>
<evidence type="ECO:0000256" key="5">
    <source>
        <dbReference type="ARBA" id="ARBA00022679"/>
    </source>
</evidence>
<dbReference type="InterPro" id="IPR015424">
    <property type="entry name" value="PyrdxlP-dep_Trfase"/>
</dbReference>
<dbReference type="InterPro" id="IPR015422">
    <property type="entry name" value="PyrdxlP-dep_Trfase_small"/>
</dbReference>
<reference evidence="10 11" key="2">
    <citation type="journal article" date="2020" name="bioRxiv">
        <title>Metabolic contributions of an alphaproteobacterial endosymbiont in the apicomplexan Cardiosporidium cionae.</title>
        <authorList>
            <person name="Hunter E.S."/>
            <person name="Paight C.J."/>
            <person name="Lane C.E."/>
        </authorList>
    </citation>
    <scope>NUCLEOTIDE SEQUENCE [LARGE SCALE GENOMIC DNA]</scope>
    <source>
        <strain evidence="10">ESH_2018</strain>
    </source>
</reference>
<gene>
    <name evidence="10" type="ORF">IE077_001401</name>
</gene>
<dbReference type="PROSITE" id="PS00105">
    <property type="entry name" value="AA_TRANSFER_CLASS_1"/>
    <property type="match status" value="1"/>
</dbReference>
<dbReference type="FunFam" id="3.90.1150.10:FF:000001">
    <property type="entry name" value="Aspartate aminotransferase"/>
    <property type="match status" value="1"/>
</dbReference>
<dbReference type="EMBL" id="MK212238">
    <property type="protein sequence ID" value="AZL94204.1"/>
    <property type="molecule type" value="mRNA"/>
</dbReference>
<dbReference type="NCBIfam" id="NF006719">
    <property type="entry name" value="PRK09257.1"/>
    <property type="match status" value="1"/>
</dbReference>
<evidence type="ECO:0000313" key="10">
    <source>
        <dbReference type="EMBL" id="KAF8821893.1"/>
    </source>
</evidence>
<keyword evidence="11" id="KW-1185">Reference proteome</keyword>
<dbReference type="EMBL" id="JADAQX010000112">
    <property type="protein sequence ID" value="KAF8821893.1"/>
    <property type="molecule type" value="Genomic_DNA"/>
</dbReference>
<dbReference type="PANTHER" id="PTHR11879:SF55">
    <property type="entry name" value="GLUTAMATE OXALOACETATE TRANSAMINASE 1, ISOFORM B"/>
    <property type="match status" value="1"/>
</dbReference>
<dbReference type="PRINTS" id="PR00799">
    <property type="entry name" value="TRANSAMINASE"/>
</dbReference>
<reference evidence="9" key="1">
    <citation type="journal article" date="2018" name="Genome Biol. Evol.">
        <title>Nephromyces encodes a urate metabolism pathway and predicted peroxisomes, demonstrating these are not ancient losses of apicomplexans.</title>
        <authorList>
            <person name="Paight C."/>
            <person name="Slamovits C.H."/>
            <person name="Saffo M.B."/>
            <person name="Lane C.E."/>
        </authorList>
    </citation>
    <scope>NUCLEOTIDE SEQUENCE</scope>
    <source>
        <strain evidence="9">Cardio47</strain>
    </source>
</reference>
<dbReference type="InterPro" id="IPR000796">
    <property type="entry name" value="Asp_trans"/>
</dbReference>
<dbReference type="InterPro" id="IPR004838">
    <property type="entry name" value="NHTrfase_class1_PyrdxlP-BS"/>
</dbReference>
<dbReference type="EC" id="2.6.1.1" evidence="7"/>
<dbReference type="FunFam" id="3.40.640.10:FF:000066">
    <property type="entry name" value="Aspartate aminotransferase"/>
    <property type="match status" value="1"/>
</dbReference>
<evidence type="ECO:0000313" key="9">
    <source>
        <dbReference type="EMBL" id="AZL94204.1"/>
    </source>
</evidence>
<dbReference type="AlphaFoldDB" id="A0A3S8V2R6"/>
<evidence type="ECO:0000256" key="1">
    <source>
        <dbReference type="ARBA" id="ARBA00001933"/>
    </source>
</evidence>
<dbReference type="Proteomes" id="UP000823046">
    <property type="component" value="Unassembled WGS sequence"/>
</dbReference>
<evidence type="ECO:0000259" key="8">
    <source>
        <dbReference type="Pfam" id="PF00155"/>
    </source>
</evidence>
<dbReference type="InterPro" id="IPR015421">
    <property type="entry name" value="PyrdxlP-dep_Trfase_major"/>
</dbReference>
<evidence type="ECO:0000256" key="7">
    <source>
        <dbReference type="RuleBase" id="RU000480"/>
    </source>
</evidence>
<comment type="similarity">
    <text evidence="2">Belongs to the class-I pyridoxal-phosphate-dependent aminotransferase family.</text>
</comment>
<dbReference type="GO" id="GO:0006520">
    <property type="term" value="P:amino acid metabolic process"/>
    <property type="evidence" value="ECO:0007669"/>
    <property type="project" value="InterPro"/>
</dbReference>
<feature type="domain" description="Aminotransferase class I/classII large" evidence="8">
    <location>
        <begin position="34"/>
        <end position="404"/>
    </location>
</feature>
<sequence>MVDPAHSLFASLDEAPADPILGVAVSYKADPHPDKVDLGVGAYRTEEGKPYVFQVVRHVEQQLTNELLNLSINKEYLPIDGIPELKILTQRLLFGDCEAVNGERICSAQSISGTGALRVLANFIAIYLDTPKLIYLSKPTWTTHHRIFSSEGFSIREYPYWNTDSKTIDIHRLLSTLENAPTKSIVLLHACAHNPTGLDPTLNDWLAIVEVIQRKQLIPFLDTAYQGFASGDLEKDAGTVRLFLQSGMEMFVAQSFAKNFGLYGERIGMVHMVCSSNSIAKVVLSNLKVVIRSMYSNPPKHGGQIVQRILSDAKLKADWQNELKNVAGRIVTMRQLLYEALIFLNTPGNWDHLQKQQGMFSFTGLSPDQCDRMTRHWHIYMLKNGRISLSGINMKNFDYVAKAIDDCVRTIPYEDSRI</sequence>
<evidence type="ECO:0000256" key="6">
    <source>
        <dbReference type="ARBA" id="ARBA00022898"/>
    </source>
</evidence>
<comment type="miscellaneous">
    <text evidence="7">In eukaryotes there are cytoplasmic, mitochondrial and chloroplastic isozymes.</text>
</comment>
<comment type="subunit">
    <text evidence="3 7">Homodimer.</text>
</comment>
<evidence type="ECO:0000256" key="4">
    <source>
        <dbReference type="ARBA" id="ARBA00022576"/>
    </source>
</evidence>
<proteinExistence type="evidence at transcript level"/>
<organism evidence="9">
    <name type="scientific">Cardiosporidium cionae</name>
    <dbReference type="NCBI Taxonomy" id="476202"/>
    <lineage>
        <taxon>Eukaryota</taxon>
        <taxon>Sar</taxon>
        <taxon>Alveolata</taxon>
        <taxon>Apicomplexa</taxon>
        <taxon>Aconoidasida</taxon>
        <taxon>Nephromycida</taxon>
        <taxon>Cardiosporidium</taxon>
    </lineage>
</organism>
<evidence type="ECO:0000313" key="11">
    <source>
        <dbReference type="Proteomes" id="UP000823046"/>
    </source>
</evidence>